<dbReference type="InterPro" id="IPR003018">
    <property type="entry name" value="GAF"/>
</dbReference>
<gene>
    <name evidence="10" type="ORF">ACETIH_12030</name>
</gene>
<dbReference type="Pfam" id="PF00512">
    <property type="entry name" value="HisKA"/>
    <property type="match status" value="1"/>
</dbReference>
<evidence type="ECO:0000256" key="5">
    <source>
        <dbReference type="ARBA" id="ARBA00022741"/>
    </source>
</evidence>
<dbReference type="Gene3D" id="1.10.287.130">
    <property type="match status" value="1"/>
</dbReference>
<dbReference type="RefSeq" id="WP_203271008.1">
    <property type="nucleotide sequence ID" value="NZ_JAFBID010000008.1"/>
</dbReference>
<keyword evidence="6" id="KW-0418">Kinase</keyword>
<dbReference type="PROSITE" id="PS50109">
    <property type="entry name" value="HIS_KIN"/>
    <property type="match status" value="1"/>
</dbReference>
<dbReference type="SUPFAM" id="SSF55781">
    <property type="entry name" value="GAF domain-like"/>
    <property type="match status" value="1"/>
</dbReference>
<dbReference type="Pfam" id="PF01590">
    <property type="entry name" value="GAF"/>
    <property type="match status" value="1"/>
</dbReference>
<keyword evidence="11" id="KW-1185">Reference proteome</keyword>
<dbReference type="SMART" id="SM00065">
    <property type="entry name" value="GAF"/>
    <property type="match status" value="1"/>
</dbReference>
<dbReference type="InterPro" id="IPR036097">
    <property type="entry name" value="HisK_dim/P_sf"/>
</dbReference>
<proteinExistence type="predicted"/>
<dbReference type="Pfam" id="PF02518">
    <property type="entry name" value="HATPase_c"/>
    <property type="match status" value="1"/>
</dbReference>
<keyword evidence="7 10" id="KW-0067">ATP-binding</keyword>
<keyword evidence="3" id="KW-0597">Phosphoprotein</keyword>
<evidence type="ECO:0000313" key="11">
    <source>
        <dbReference type="Proteomes" id="UP001593940"/>
    </source>
</evidence>
<dbReference type="SUPFAM" id="SSF47384">
    <property type="entry name" value="Homodimeric domain of signal transducing histidine kinase"/>
    <property type="match status" value="1"/>
</dbReference>
<dbReference type="PANTHER" id="PTHR42878:SF7">
    <property type="entry name" value="SENSOR HISTIDINE KINASE GLRK"/>
    <property type="match status" value="1"/>
</dbReference>
<evidence type="ECO:0000313" key="10">
    <source>
        <dbReference type="EMBL" id="MFC1457428.1"/>
    </source>
</evidence>
<dbReference type="InterPro" id="IPR029016">
    <property type="entry name" value="GAF-like_dom_sf"/>
</dbReference>
<dbReference type="InterPro" id="IPR050351">
    <property type="entry name" value="BphY/WalK/GraS-like"/>
</dbReference>
<organism evidence="10 11">
    <name type="scientific">Microvirga arabica</name>
    <dbReference type="NCBI Taxonomy" id="1128671"/>
    <lineage>
        <taxon>Bacteria</taxon>
        <taxon>Pseudomonadati</taxon>
        <taxon>Pseudomonadota</taxon>
        <taxon>Alphaproteobacteria</taxon>
        <taxon>Hyphomicrobiales</taxon>
        <taxon>Methylobacteriaceae</taxon>
        <taxon>Microvirga</taxon>
    </lineage>
</organism>
<evidence type="ECO:0000256" key="4">
    <source>
        <dbReference type="ARBA" id="ARBA00022679"/>
    </source>
</evidence>
<keyword evidence="5" id="KW-0547">Nucleotide-binding</keyword>
<evidence type="ECO:0000256" key="1">
    <source>
        <dbReference type="ARBA" id="ARBA00000085"/>
    </source>
</evidence>
<dbReference type="CDD" id="cd00082">
    <property type="entry name" value="HisKA"/>
    <property type="match status" value="1"/>
</dbReference>
<dbReference type="Gene3D" id="3.30.450.40">
    <property type="match status" value="1"/>
</dbReference>
<dbReference type="GO" id="GO:0005524">
    <property type="term" value="F:ATP binding"/>
    <property type="evidence" value="ECO:0007669"/>
    <property type="project" value="UniProtKB-KW"/>
</dbReference>
<dbReference type="InterPro" id="IPR003661">
    <property type="entry name" value="HisK_dim/P_dom"/>
</dbReference>
<dbReference type="InterPro" id="IPR003594">
    <property type="entry name" value="HATPase_dom"/>
</dbReference>
<keyword evidence="8" id="KW-0902">Two-component regulatory system</keyword>
<dbReference type="InterPro" id="IPR036890">
    <property type="entry name" value="HATPase_C_sf"/>
</dbReference>
<evidence type="ECO:0000256" key="8">
    <source>
        <dbReference type="ARBA" id="ARBA00023012"/>
    </source>
</evidence>
<dbReference type="CDD" id="cd00075">
    <property type="entry name" value="HATPase"/>
    <property type="match status" value="1"/>
</dbReference>
<dbReference type="EC" id="2.7.13.3" evidence="2"/>
<comment type="caution">
    <text evidence="10">The sequence shown here is derived from an EMBL/GenBank/DDBJ whole genome shotgun (WGS) entry which is preliminary data.</text>
</comment>
<protein>
    <recommendedName>
        <fullName evidence="2">histidine kinase</fullName>
        <ecNumber evidence="2">2.7.13.3</ecNumber>
    </recommendedName>
</protein>
<evidence type="ECO:0000256" key="3">
    <source>
        <dbReference type="ARBA" id="ARBA00022553"/>
    </source>
</evidence>
<dbReference type="InterPro" id="IPR004358">
    <property type="entry name" value="Sig_transdc_His_kin-like_C"/>
</dbReference>
<reference evidence="10 11" key="1">
    <citation type="submission" date="2024-09" db="EMBL/GenBank/DDBJ databases">
        <title>Nodulacao em especies de Leguminosae Basais da Amazonia e Caracterizacao dos Rizobios e Bacterias Associadas aos Nodulos.</title>
        <authorList>
            <person name="Jambeiro I.C.A."/>
            <person name="Lopes I.S."/>
            <person name="Aguiar E.R.G.R."/>
            <person name="Santos A.F.J."/>
            <person name="Dos Santos J.M.F."/>
            <person name="Gross E."/>
        </authorList>
    </citation>
    <scope>NUCLEOTIDE SEQUENCE [LARGE SCALE GENOMIC DNA]</scope>
    <source>
        <strain evidence="10 11">BRUESC1165</strain>
    </source>
</reference>
<evidence type="ECO:0000259" key="9">
    <source>
        <dbReference type="PROSITE" id="PS50109"/>
    </source>
</evidence>
<sequence length="392" mass="43010">MPTDFEADLASIDRIQAVPTILEVVCRTTGMDFAAVARVTEDRWIACAVRDDIQFGLRPGGELKVETTICHEIRQSGKEVVIDYVSEDEAYCQHHTPAMYGFQSYISMPIVLSDGSFWGTLCAIDPRPARLNNPETIGMFKLFAELIGFHLSASERLATSEANLLDERKTSELREQFIAVLGHDLRNPLASIDAGARMLLKEPLTAKGTTLVGLIQSSVGRMAELIDNVLDFAHGRLGSGLTLERDAHVPLGEVLEQVVDELRTAWPERRIETQLAVTKTVSCDRARVAQLLSNLVANALTHGASEEPILVRAATLDGSFELSVANKGEPIPPSTLERLFQPFFRVAARPSQQGLGLYIACEIAKAHGGSLDVTSDHEETLFIFRMPLAQAF</sequence>
<dbReference type="SMART" id="SM00388">
    <property type="entry name" value="HisKA"/>
    <property type="match status" value="1"/>
</dbReference>
<comment type="catalytic activity">
    <reaction evidence="1">
        <text>ATP + protein L-histidine = ADP + protein N-phospho-L-histidine.</text>
        <dbReference type="EC" id="2.7.13.3"/>
    </reaction>
</comment>
<dbReference type="PRINTS" id="PR00344">
    <property type="entry name" value="BCTRLSENSOR"/>
</dbReference>
<evidence type="ECO:0000256" key="7">
    <source>
        <dbReference type="ARBA" id="ARBA00022840"/>
    </source>
</evidence>
<evidence type="ECO:0000256" key="2">
    <source>
        <dbReference type="ARBA" id="ARBA00012438"/>
    </source>
</evidence>
<evidence type="ECO:0000256" key="6">
    <source>
        <dbReference type="ARBA" id="ARBA00022777"/>
    </source>
</evidence>
<dbReference type="SMART" id="SM00387">
    <property type="entry name" value="HATPase_c"/>
    <property type="match status" value="1"/>
</dbReference>
<dbReference type="Gene3D" id="3.30.565.10">
    <property type="entry name" value="Histidine kinase-like ATPase, C-terminal domain"/>
    <property type="match status" value="1"/>
</dbReference>
<name>A0ABV6Y836_9HYPH</name>
<dbReference type="PANTHER" id="PTHR42878">
    <property type="entry name" value="TWO-COMPONENT HISTIDINE KINASE"/>
    <property type="match status" value="1"/>
</dbReference>
<accession>A0ABV6Y836</accession>
<keyword evidence="4" id="KW-0808">Transferase</keyword>
<dbReference type="Proteomes" id="UP001593940">
    <property type="component" value="Unassembled WGS sequence"/>
</dbReference>
<feature type="domain" description="Histidine kinase" evidence="9">
    <location>
        <begin position="180"/>
        <end position="390"/>
    </location>
</feature>
<dbReference type="InterPro" id="IPR005467">
    <property type="entry name" value="His_kinase_dom"/>
</dbReference>
<dbReference type="EMBL" id="JBHOMY010000031">
    <property type="protein sequence ID" value="MFC1457428.1"/>
    <property type="molecule type" value="Genomic_DNA"/>
</dbReference>
<dbReference type="SUPFAM" id="SSF55874">
    <property type="entry name" value="ATPase domain of HSP90 chaperone/DNA topoisomerase II/histidine kinase"/>
    <property type="match status" value="1"/>
</dbReference>